<feature type="transmembrane region" description="Helical" evidence="1">
    <location>
        <begin position="146"/>
        <end position="167"/>
    </location>
</feature>
<organism evidence="2 3">
    <name type="scientific">Nocardioides humilatus</name>
    <dbReference type="NCBI Taxonomy" id="2607660"/>
    <lineage>
        <taxon>Bacteria</taxon>
        <taxon>Bacillati</taxon>
        <taxon>Actinomycetota</taxon>
        <taxon>Actinomycetes</taxon>
        <taxon>Propionibacteriales</taxon>
        <taxon>Nocardioidaceae</taxon>
        <taxon>Nocardioides</taxon>
    </lineage>
</organism>
<name>A0A5B1LKL6_9ACTN</name>
<feature type="transmembrane region" description="Helical" evidence="1">
    <location>
        <begin position="27"/>
        <end position="48"/>
    </location>
</feature>
<reference evidence="2 3" key="1">
    <citation type="submission" date="2019-09" db="EMBL/GenBank/DDBJ databases">
        <title>Nocardioides panacisoli sp. nov., isolated from the soil of a ginseng field.</title>
        <authorList>
            <person name="Cho C."/>
        </authorList>
    </citation>
    <scope>NUCLEOTIDE SEQUENCE [LARGE SCALE GENOMIC DNA]</scope>
    <source>
        <strain evidence="2 3">BN130099</strain>
    </source>
</reference>
<evidence type="ECO:0000256" key="1">
    <source>
        <dbReference type="SAM" id="Phobius"/>
    </source>
</evidence>
<dbReference type="EMBL" id="VUJV01000001">
    <property type="protein sequence ID" value="KAA1421261.1"/>
    <property type="molecule type" value="Genomic_DNA"/>
</dbReference>
<dbReference type="RefSeq" id="WP_149726721.1">
    <property type="nucleotide sequence ID" value="NZ_VUJV01000001.1"/>
</dbReference>
<accession>A0A5B1LKL6</accession>
<keyword evidence="3" id="KW-1185">Reference proteome</keyword>
<keyword evidence="1" id="KW-0472">Membrane</keyword>
<keyword evidence="1" id="KW-0812">Transmembrane</keyword>
<evidence type="ECO:0000313" key="2">
    <source>
        <dbReference type="EMBL" id="KAA1421261.1"/>
    </source>
</evidence>
<keyword evidence="1" id="KW-1133">Transmembrane helix</keyword>
<gene>
    <name evidence="2" type="ORF">F0U44_02815</name>
</gene>
<feature type="transmembrane region" description="Helical" evidence="1">
    <location>
        <begin position="55"/>
        <end position="74"/>
    </location>
</feature>
<dbReference type="Proteomes" id="UP000325003">
    <property type="component" value="Unassembled WGS sequence"/>
</dbReference>
<evidence type="ECO:0000313" key="3">
    <source>
        <dbReference type="Proteomes" id="UP000325003"/>
    </source>
</evidence>
<protein>
    <submittedName>
        <fullName evidence="2">Uncharacterized protein</fullName>
    </submittedName>
</protein>
<sequence>MSSTQSGVAVSDVYAAVANRRTQFDNLLWQVPVLTFTAQAFLFTIALAGDTSRTARIITSLLALLMSLLAWHLMARHRKAEVADGNWLAAVEAATAASPTGAGLPSTATNVQWPMHGTGWRDYRNTADPDVGPVSTKIALLGGFTVWSKGLLIFGLAAIVVLGLSLWRPEVLSSEPADSPTIVIKVPGPSHCRGLNGSLDQGRNDGRRCRNG</sequence>
<proteinExistence type="predicted"/>
<reference evidence="2 3" key="2">
    <citation type="submission" date="2019-09" db="EMBL/GenBank/DDBJ databases">
        <authorList>
            <person name="Jin C."/>
        </authorList>
    </citation>
    <scope>NUCLEOTIDE SEQUENCE [LARGE SCALE GENOMIC DNA]</scope>
    <source>
        <strain evidence="2 3">BN130099</strain>
    </source>
</reference>
<dbReference type="AlphaFoldDB" id="A0A5B1LKL6"/>
<comment type="caution">
    <text evidence="2">The sequence shown here is derived from an EMBL/GenBank/DDBJ whole genome shotgun (WGS) entry which is preliminary data.</text>
</comment>